<protein>
    <recommendedName>
        <fullName evidence="1">RNase H type-1 domain-containing protein</fullName>
    </recommendedName>
</protein>
<sequence length="223" mass="25583">MKWVVSNPGQSGRLTTWAIELSEFEINYAPRSRIKAQVLADFIVENNTRSIPEAQYQDKKPEEVPKWILYVDGASNDKGAGVGILIQGVDGEQFEYAMSFSFNDATNNEVEYEAMVAGLQMAKYLAIDHLKVRGDLKLFIEQVRGDRGVKNDVMKNYHAKALFLVQGFEYVIFEHIPRTENEHADHLSQLPITYYDEMSSHVKIEIRETPIYEEVAVMRVMEE</sequence>
<dbReference type="PANTHER" id="PTHR48475:SF1">
    <property type="entry name" value="RNASE H TYPE-1 DOMAIN-CONTAINING PROTEIN"/>
    <property type="match status" value="1"/>
</dbReference>
<comment type="caution">
    <text evidence="2">The sequence shown here is derived from an EMBL/GenBank/DDBJ whole genome shotgun (WGS) entry which is preliminary data.</text>
</comment>
<dbReference type="Proteomes" id="UP001454036">
    <property type="component" value="Unassembled WGS sequence"/>
</dbReference>
<reference evidence="2 3" key="1">
    <citation type="submission" date="2024-01" db="EMBL/GenBank/DDBJ databases">
        <title>The complete chloroplast genome sequence of Lithospermum erythrorhizon: insights into the phylogenetic relationship among Boraginaceae species and the maternal lineages of purple gromwells.</title>
        <authorList>
            <person name="Okada T."/>
            <person name="Watanabe K."/>
        </authorList>
    </citation>
    <scope>NUCLEOTIDE SEQUENCE [LARGE SCALE GENOMIC DNA]</scope>
</reference>
<feature type="domain" description="RNase H type-1" evidence="1">
    <location>
        <begin position="72"/>
        <end position="189"/>
    </location>
</feature>
<name>A0AAV3PIY9_LITER</name>
<dbReference type="SUPFAM" id="SSF53098">
    <property type="entry name" value="Ribonuclease H-like"/>
    <property type="match status" value="1"/>
</dbReference>
<dbReference type="InterPro" id="IPR036397">
    <property type="entry name" value="RNaseH_sf"/>
</dbReference>
<dbReference type="Pfam" id="PF13456">
    <property type="entry name" value="RVT_3"/>
    <property type="match status" value="1"/>
</dbReference>
<dbReference type="GO" id="GO:0003676">
    <property type="term" value="F:nucleic acid binding"/>
    <property type="evidence" value="ECO:0007669"/>
    <property type="project" value="InterPro"/>
</dbReference>
<organism evidence="2 3">
    <name type="scientific">Lithospermum erythrorhizon</name>
    <name type="common">Purple gromwell</name>
    <name type="synonym">Lithospermum officinale var. erythrorhizon</name>
    <dbReference type="NCBI Taxonomy" id="34254"/>
    <lineage>
        <taxon>Eukaryota</taxon>
        <taxon>Viridiplantae</taxon>
        <taxon>Streptophyta</taxon>
        <taxon>Embryophyta</taxon>
        <taxon>Tracheophyta</taxon>
        <taxon>Spermatophyta</taxon>
        <taxon>Magnoliopsida</taxon>
        <taxon>eudicotyledons</taxon>
        <taxon>Gunneridae</taxon>
        <taxon>Pentapetalae</taxon>
        <taxon>asterids</taxon>
        <taxon>lamiids</taxon>
        <taxon>Boraginales</taxon>
        <taxon>Boraginaceae</taxon>
        <taxon>Boraginoideae</taxon>
        <taxon>Lithospermeae</taxon>
        <taxon>Lithospermum</taxon>
    </lineage>
</organism>
<dbReference type="EMBL" id="BAABME010001712">
    <property type="protein sequence ID" value="GAA0151078.1"/>
    <property type="molecule type" value="Genomic_DNA"/>
</dbReference>
<dbReference type="InterPro" id="IPR012337">
    <property type="entry name" value="RNaseH-like_sf"/>
</dbReference>
<keyword evidence="3" id="KW-1185">Reference proteome</keyword>
<dbReference type="AlphaFoldDB" id="A0AAV3PIY9"/>
<evidence type="ECO:0000313" key="3">
    <source>
        <dbReference type="Proteomes" id="UP001454036"/>
    </source>
</evidence>
<proteinExistence type="predicted"/>
<evidence type="ECO:0000259" key="1">
    <source>
        <dbReference type="Pfam" id="PF13456"/>
    </source>
</evidence>
<gene>
    <name evidence="2" type="ORF">LIER_09872</name>
</gene>
<dbReference type="CDD" id="cd09279">
    <property type="entry name" value="RNase_HI_like"/>
    <property type="match status" value="1"/>
</dbReference>
<accession>A0AAV3PIY9</accession>
<dbReference type="PANTHER" id="PTHR48475">
    <property type="entry name" value="RIBONUCLEASE H"/>
    <property type="match status" value="1"/>
</dbReference>
<dbReference type="GO" id="GO:0004523">
    <property type="term" value="F:RNA-DNA hybrid ribonuclease activity"/>
    <property type="evidence" value="ECO:0007669"/>
    <property type="project" value="InterPro"/>
</dbReference>
<dbReference type="Gene3D" id="3.30.420.10">
    <property type="entry name" value="Ribonuclease H-like superfamily/Ribonuclease H"/>
    <property type="match status" value="1"/>
</dbReference>
<dbReference type="InterPro" id="IPR002156">
    <property type="entry name" value="RNaseH_domain"/>
</dbReference>
<evidence type="ECO:0000313" key="2">
    <source>
        <dbReference type="EMBL" id="GAA0151078.1"/>
    </source>
</evidence>